<keyword evidence="6 11" id="KW-1133">Transmembrane helix</keyword>
<reference evidence="12" key="1">
    <citation type="submission" date="2022-12" db="EMBL/GenBank/DDBJ databases">
        <title>Genome assemblies of Blomia tropicalis.</title>
        <authorList>
            <person name="Cui Y."/>
        </authorList>
    </citation>
    <scope>NUCLEOTIDE SEQUENCE</scope>
    <source>
        <tissue evidence="12">Adult mites</tissue>
    </source>
</reference>
<dbReference type="InterPro" id="IPR000175">
    <property type="entry name" value="Na/ntran_symport"/>
</dbReference>
<accession>A0A9Q0M1L4</accession>
<feature type="binding site" evidence="8">
    <location>
        <position position="419"/>
    </location>
    <ligand>
        <name>Na(+)</name>
        <dbReference type="ChEBI" id="CHEBI:29101"/>
        <label>1</label>
    </ligand>
</feature>
<evidence type="ECO:0000256" key="7">
    <source>
        <dbReference type="ARBA" id="ARBA00023136"/>
    </source>
</evidence>
<protein>
    <recommendedName>
        <fullName evidence="9">Transporter</fullName>
    </recommendedName>
</protein>
<feature type="transmembrane region" description="Helical" evidence="11">
    <location>
        <begin position="148"/>
        <end position="169"/>
    </location>
</feature>
<feature type="transmembrane region" description="Helical" evidence="11">
    <location>
        <begin position="444"/>
        <end position="463"/>
    </location>
</feature>
<feature type="binding site" evidence="8">
    <location>
        <position position="350"/>
    </location>
    <ligand>
        <name>Na(+)</name>
        <dbReference type="ChEBI" id="CHEBI:29101"/>
        <label>1</label>
    </ligand>
</feature>
<keyword evidence="8" id="KW-0915">Sodium</keyword>
<dbReference type="SUPFAM" id="SSF161070">
    <property type="entry name" value="SNF-like"/>
    <property type="match status" value="1"/>
</dbReference>
<comment type="similarity">
    <text evidence="2 9">Belongs to the sodium:neurotransmitter symporter (SNF) (TC 2.A.22) family.</text>
</comment>
<feature type="transmembrane region" description="Helical" evidence="11">
    <location>
        <begin position="262"/>
        <end position="282"/>
    </location>
</feature>
<proteinExistence type="inferred from homology"/>
<dbReference type="EMBL" id="JAPWDV010000003">
    <property type="protein sequence ID" value="KAJ6217411.1"/>
    <property type="molecule type" value="Genomic_DNA"/>
</dbReference>
<feature type="transmembrane region" description="Helical" evidence="11">
    <location>
        <begin position="403"/>
        <end position="424"/>
    </location>
</feature>
<evidence type="ECO:0000256" key="4">
    <source>
        <dbReference type="ARBA" id="ARBA00022692"/>
    </source>
</evidence>
<feature type="binding site" evidence="8">
    <location>
        <position position="318"/>
    </location>
    <ligand>
        <name>Na(+)</name>
        <dbReference type="ChEBI" id="CHEBI:29101"/>
        <label>1</label>
    </ligand>
</feature>
<dbReference type="AlphaFoldDB" id="A0A9Q0M1L4"/>
<evidence type="ECO:0000256" key="1">
    <source>
        <dbReference type="ARBA" id="ARBA00004141"/>
    </source>
</evidence>
<feature type="transmembrane region" description="Helical" evidence="11">
    <location>
        <begin position="231"/>
        <end position="250"/>
    </location>
</feature>
<evidence type="ECO:0000313" key="13">
    <source>
        <dbReference type="Proteomes" id="UP001142055"/>
    </source>
</evidence>
<dbReference type="Proteomes" id="UP001142055">
    <property type="component" value="Chromosome 3"/>
</dbReference>
<dbReference type="PROSITE" id="PS50267">
    <property type="entry name" value="NA_NEUROTRAN_SYMP_3"/>
    <property type="match status" value="1"/>
</dbReference>
<keyword evidence="4 9" id="KW-0812">Transmembrane</keyword>
<feature type="binding site" evidence="8">
    <location>
        <position position="415"/>
    </location>
    <ligand>
        <name>Na(+)</name>
        <dbReference type="ChEBI" id="CHEBI:29101"/>
        <label>1</label>
    </ligand>
</feature>
<keyword evidence="7 11" id="KW-0472">Membrane</keyword>
<feature type="binding site" evidence="8">
    <location>
        <position position="131"/>
    </location>
    <ligand>
        <name>Na(+)</name>
        <dbReference type="ChEBI" id="CHEBI:29101"/>
        <label>1</label>
    </ligand>
</feature>
<feature type="transmembrane region" description="Helical" evidence="11">
    <location>
        <begin position="118"/>
        <end position="136"/>
    </location>
</feature>
<gene>
    <name evidence="12" type="ORF">RDWZM_008568</name>
</gene>
<feature type="region of interest" description="Disordered" evidence="10">
    <location>
        <begin position="61"/>
        <end position="89"/>
    </location>
</feature>
<dbReference type="OMA" id="YICVISA"/>
<evidence type="ECO:0000256" key="3">
    <source>
        <dbReference type="ARBA" id="ARBA00022448"/>
    </source>
</evidence>
<dbReference type="PROSITE" id="PS00610">
    <property type="entry name" value="NA_NEUROTRAN_SYMP_1"/>
    <property type="match status" value="1"/>
</dbReference>
<evidence type="ECO:0000256" key="6">
    <source>
        <dbReference type="ARBA" id="ARBA00022989"/>
    </source>
</evidence>
<dbReference type="GO" id="GO:0005332">
    <property type="term" value="F:gamma-aminobutyric acid:sodium:chloride symporter activity"/>
    <property type="evidence" value="ECO:0007669"/>
    <property type="project" value="TreeGrafter"/>
</dbReference>
<dbReference type="Pfam" id="PF00209">
    <property type="entry name" value="SNF"/>
    <property type="match status" value="2"/>
</dbReference>
<feature type="region of interest" description="Disordered" evidence="10">
    <location>
        <begin position="1"/>
        <end position="22"/>
    </location>
</feature>
<dbReference type="GO" id="GO:0043005">
    <property type="term" value="C:neuron projection"/>
    <property type="evidence" value="ECO:0007669"/>
    <property type="project" value="TreeGrafter"/>
</dbReference>
<evidence type="ECO:0000256" key="5">
    <source>
        <dbReference type="ARBA" id="ARBA00022847"/>
    </source>
</evidence>
<dbReference type="InterPro" id="IPR037272">
    <property type="entry name" value="SNS_sf"/>
</dbReference>
<sequence length="469" mass="52525">MRTRKESTISSSNSTKPSSLNTIVTNTNTTTTATNNNNTTEPILFVTKSYFHNRLMRNNFTRQPMGHSDVAETASSSSGDHNGNPDRSIKIALPTRNEEADEHHSEENRVAWSSKWDFMMSCIGYAVGLGNIWRFPYLCYKNGGGAFLIPYFVCLIFAGIPVFLLETTLGQLLGRGMLSIWKVCPVLKGVGYSSLILLFWMNAYYIVWSISNLTFYRRHVLRTSSGIENTGPINLEMILYLGLAWLICYWAMYKGIQMSGKIIYVTALFPYFCLTILFVRGITLDGAGDGLKYYFKPNLDRITDPNVWNDAASQIFYSYGLGVGAWIALSSYNKFDNNVFQDTIIIGVINGCTAVFSGMIVFCIVGFMAKQQNKPIESVAASGSGLTFIAYPSATLKMPFVQLWSALFFAMMIMLGFGSLFVQLESFFTGWIDEFPNKLRKHRAIFIGYICVISAIIGLIFLSEVSIQL</sequence>
<feature type="binding site" evidence="8">
    <location>
        <position position="124"/>
    </location>
    <ligand>
        <name>Na(+)</name>
        <dbReference type="ChEBI" id="CHEBI:29101"/>
        <label>1</label>
    </ligand>
</feature>
<feature type="binding site" evidence="8">
    <location>
        <position position="126"/>
    </location>
    <ligand>
        <name>Na(+)</name>
        <dbReference type="ChEBI" id="CHEBI:29101"/>
        <label>1</label>
    </ligand>
</feature>
<organism evidence="12 13">
    <name type="scientific">Blomia tropicalis</name>
    <name type="common">Mite</name>
    <dbReference type="NCBI Taxonomy" id="40697"/>
    <lineage>
        <taxon>Eukaryota</taxon>
        <taxon>Metazoa</taxon>
        <taxon>Ecdysozoa</taxon>
        <taxon>Arthropoda</taxon>
        <taxon>Chelicerata</taxon>
        <taxon>Arachnida</taxon>
        <taxon>Acari</taxon>
        <taxon>Acariformes</taxon>
        <taxon>Sarcoptiformes</taxon>
        <taxon>Astigmata</taxon>
        <taxon>Glycyphagoidea</taxon>
        <taxon>Echimyopodidae</taxon>
        <taxon>Blomia</taxon>
    </lineage>
</organism>
<keyword evidence="3 9" id="KW-0813">Transport</keyword>
<dbReference type="PRINTS" id="PR00176">
    <property type="entry name" value="NANEUSMPORT"/>
</dbReference>
<evidence type="ECO:0000256" key="8">
    <source>
        <dbReference type="PIRSR" id="PIRSR600175-1"/>
    </source>
</evidence>
<keyword evidence="5 9" id="KW-0769">Symport</keyword>
<comment type="subcellular location">
    <subcellularLocation>
        <location evidence="1">Membrane</location>
        <topology evidence="1">Multi-pass membrane protein</topology>
    </subcellularLocation>
</comment>
<evidence type="ECO:0000256" key="11">
    <source>
        <dbReference type="SAM" id="Phobius"/>
    </source>
</evidence>
<evidence type="ECO:0000256" key="10">
    <source>
        <dbReference type="SAM" id="MobiDB-lite"/>
    </source>
</evidence>
<feature type="binding site" evidence="8">
    <location>
        <position position="127"/>
    </location>
    <ligand>
        <name>Na(+)</name>
        <dbReference type="ChEBI" id="CHEBI:29101"/>
        <label>1</label>
    </ligand>
</feature>
<dbReference type="GO" id="GO:0005886">
    <property type="term" value="C:plasma membrane"/>
    <property type="evidence" value="ECO:0007669"/>
    <property type="project" value="TreeGrafter"/>
</dbReference>
<dbReference type="NCBIfam" id="NF037979">
    <property type="entry name" value="Na_transp"/>
    <property type="match status" value="1"/>
</dbReference>
<evidence type="ECO:0000313" key="12">
    <source>
        <dbReference type="EMBL" id="KAJ6217411.1"/>
    </source>
</evidence>
<keyword evidence="8" id="KW-0479">Metal-binding</keyword>
<evidence type="ECO:0000256" key="2">
    <source>
        <dbReference type="ARBA" id="ARBA00006459"/>
    </source>
</evidence>
<name>A0A9Q0M1L4_BLOTA</name>
<evidence type="ECO:0000256" key="9">
    <source>
        <dbReference type="RuleBase" id="RU003732"/>
    </source>
</evidence>
<feature type="transmembrane region" description="Helical" evidence="11">
    <location>
        <begin position="315"/>
        <end position="332"/>
    </location>
</feature>
<dbReference type="GO" id="GO:0046872">
    <property type="term" value="F:metal ion binding"/>
    <property type="evidence" value="ECO:0007669"/>
    <property type="project" value="UniProtKB-KW"/>
</dbReference>
<feature type="compositionally biased region" description="Low complexity" evidence="10">
    <location>
        <begin position="8"/>
        <end position="22"/>
    </location>
</feature>
<feature type="transmembrane region" description="Helical" evidence="11">
    <location>
        <begin position="344"/>
        <end position="369"/>
    </location>
</feature>
<dbReference type="PANTHER" id="PTHR11616">
    <property type="entry name" value="SODIUM/CHLORIDE DEPENDENT TRANSPORTER"/>
    <property type="match status" value="1"/>
</dbReference>
<dbReference type="PANTHER" id="PTHR11616:SF265">
    <property type="entry name" value="TRANSPORTER"/>
    <property type="match status" value="1"/>
</dbReference>
<feature type="transmembrane region" description="Helical" evidence="11">
    <location>
        <begin position="190"/>
        <end position="211"/>
    </location>
</feature>
<comment type="caution">
    <text evidence="12">The sequence shown here is derived from an EMBL/GenBank/DDBJ whole genome shotgun (WGS) entry which is preliminary data.</text>
</comment>
<keyword evidence="13" id="KW-1185">Reference proteome</keyword>